<accession>A0A2P2NR26</accession>
<keyword evidence="1" id="KW-0732">Signal</keyword>
<dbReference type="AlphaFoldDB" id="A0A2P2NR26"/>
<feature type="signal peptide" evidence="1">
    <location>
        <begin position="1"/>
        <end position="22"/>
    </location>
</feature>
<evidence type="ECO:0000313" key="2">
    <source>
        <dbReference type="EMBL" id="MBX44962.1"/>
    </source>
</evidence>
<organism evidence="2">
    <name type="scientific">Rhizophora mucronata</name>
    <name type="common">Asiatic mangrove</name>
    <dbReference type="NCBI Taxonomy" id="61149"/>
    <lineage>
        <taxon>Eukaryota</taxon>
        <taxon>Viridiplantae</taxon>
        <taxon>Streptophyta</taxon>
        <taxon>Embryophyta</taxon>
        <taxon>Tracheophyta</taxon>
        <taxon>Spermatophyta</taxon>
        <taxon>Magnoliopsida</taxon>
        <taxon>eudicotyledons</taxon>
        <taxon>Gunneridae</taxon>
        <taxon>Pentapetalae</taxon>
        <taxon>rosids</taxon>
        <taxon>fabids</taxon>
        <taxon>Malpighiales</taxon>
        <taxon>Rhizophoraceae</taxon>
        <taxon>Rhizophora</taxon>
    </lineage>
</organism>
<evidence type="ECO:0000256" key="1">
    <source>
        <dbReference type="SAM" id="SignalP"/>
    </source>
</evidence>
<protein>
    <submittedName>
        <fullName evidence="2">Uncharacterized protein</fullName>
    </submittedName>
</protein>
<proteinExistence type="predicted"/>
<name>A0A2P2NR26_RHIMU</name>
<dbReference type="EMBL" id="GGEC01064478">
    <property type="protein sequence ID" value="MBX44962.1"/>
    <property type="molecule type" value="Transcribed_RNA"/>
</dbReference>
<reference evidence="2" key="1">
    <citation type="submission" date="2018-02" db="EMBL/GenBank/DDBJ databases">
        <title>Rhizophora mucronata_Transcriptome.</title>
        <authorList>
            <person name="Meera S.P."/>
            <person name="Sreeshan A."/>
            <person name="Augustine A."/>
        </authorList>
    </citation>
    <scope>NUCLEOTIDE SEQUENCE</scope>
    <source>
        <tissue evidence="2">Leaf</tissue>
    </source>
</reference>
<sequence length="63" mass="7157">MLGGILLLVYVMLLLPCQMLLLSNFQVTCTLLKLIIRCENSIAQESRHFQFAKSSVLVPVLHR</sequence>
<feature type="chain" id="PRO_5015130171" evidence="1">
    <location>
        <begin position="23"/>
        <end position="63"/>
    </location>
</feature>